<gene>
    <name evidence="5" type="ORF">KTS37_13550</name>
</gene>
<proteinExistence type="predicted"/>
<dbReference type="InterPro" id="IPR011991">
    <property type="entry name" value="ArsR-like_HTH"/>
</dbReference>
<dbReference type="InterPro" id="IPR036388">
    <property type="entry name" value="WH-like_DNA-bd_sf"/>
</dbReference>
<dbReference type="GO" id="GO:0005829">
    <property type="term" value="C:cytosol"/>
    <property type="evidence" value="ECO:0007669"/>
    <property type="project" value="TreeGrafter"/>
</dbReference>
<keyword evidence="6" id="KW-1185">Reference proteome</keyword>
<accession>A0AA41KLD4</accession>
<dbReference type="InterPro" id="IPR000485">
    <property type="entry name" value="AsnC-type_HTH_dom"/>
</dbReference>
<dbReference type="SUPFAM" id="SSF54909">
    <property type="entry name" value="Dimeric alpha+beta barrel"/>
    <property type="match status" value="1"/>
</dbReference>
<dbReference type="Gene3D" id="1.10.10.10">
    <property type="entry name" value="Winged helix-like DNA-binding domain superfamily/Winged helix DNA-binding domain"/>
    <property type="match status" value="1"/>
</dbReference>
<keyword evidence="2" id="KW-0238">DNA-binding</keyword>
<dbReference type="CDD" id="cd00090">
    <property type="entry name" value="HTH_ARSR"/>
    <property type="match status" value="1"/>
</dbReference>
<keyword evidence="1" id="KW-0805">Transcription regulation</keyword>
<comment type="caution">
    <text evidence="5">The sequence shown here is derived from an EMBL/GenBank/DDBJ whole genome shotgun (WGS) entry which is preliminary data.</text>
</comment>
<evidence type="ECO:0000256" key="3">
    <source>
        <dbReference type="ARBA" id="ARBA00023163"/>
    </source>
</evidence>
<evidence type="ECO:0000256" key="2">
    <source>
        <dbReference type="ARBA" id="ARBA00023125"/>
    </source>
</evidence>
<dbReference type="Pfam" id="PF01037">
    <property type="entry name" value="AsnC_trans_reg"/>
    <property type="match status" value="1"/>
</dbReference>
<dbReference type="SUPFAM" id="SSF46785">
    <property type="entry name" value="Winged helix' DNA-binding domain"/>
    <property type="match status" value="1"/>
</dbReference>
<keyword evidence="3" id="KW-0804">Transcription</keyword>
<evidence type="ECO:0000313" key="6">
    <source>
        <dbReference type="Proteomes" id="UP001166304"/>
    </source>
</evidence>
<dbReference type="RefSeq" id="WP_162414386.1">
    <property type="nucleotide sequence ID" value="NZ_JAHQXE010000004.1"/>
</dbReference>
<dbReference type="InterPro" id="IPR011008">
    <property type="entry name" value="Dimeric_a/b-barrel"/>
</dbReference>
<evidence type="ECO:0000313" key="5">
    <source>
        <dbReference type="EMBL" id="MBV0902814.1"/>
    </source>
</evidence>
<protein>
    <submittedName>
        <fullName evidence="5">Lrp/AsnC family transcriptional regulator</fullName>
    </submittedName>
</protein>
<dbReference type="Gene3D" id="3.30.70.920">
    <property type="match status" value="1"/>
</dbReference>
<dbReference type="Pfam" id="PF13412">
    <property type="entry name" value="HTH_24"/>
    <property type="match status" value="1"/>
</dbReference>
<dbReference type="PROSITE" id="PS50956">
    <property type="entry name" value="HTH_ASNC_2"/>
    <property type="match status" value="1"/>
</dbReference>
<dbReference type="SMART" id="SM00344">
    <property type="entry name" value="HTH_ASNC"/>
    <property type="match status" value="1"/>
</dbReference>
<dbReference type="Proteomes" id="UP001166304">
    <property type="component" value="Unassembled WGS sequence"/>
</dbReference>
<sequence>MDEKDVTILSAVARLGTGSAEKLSEETDIPTSTVHYRLEKLRERGVVTNDLLDVDLEAVGLNITVITEVTAEYSEQYHDDVGEALADVEGVNQVYFTMGDTDFVVIAHLSSRGMVERLIEDYESVDGVEQTSSKFVIKTIKDEPRPLNDFDPETLAALLQPDATE</sequence>
<dbReference type="PANTHER" id="PTHR30154:SF34">
    <property type="entry name" value="TRANSCRIPTIONAL REGULATOR AZLB"/>
    <property type="match status" value="1"/>
</dbReference>
<dbReference type="GO" id="GO:0043565">
    <property type="term" value="F:sequence-specific DNA binding"/>
    <property type="evidence" value="ECO:0007669"/>
    <property type="project" value="InterPro"/>
</dbReference>
<dbReference type="EMBL" id="JAHQXE010000004">
    <property type="protein sequence ID" value="MBV0902814.1"/>
    <property type="molecule type" value="Genomic_DNA"/>
</dbReference>
<feature type="domain" description="HTH asnC-type" evidence="4">
    <location>
        <begin position="1"/>
        <end position="62"/>
    </location>
</feature>
<dbReference type="AlphaFoldDB" id="A0AA41KLD4"/>
<dbReference type="GO" id="GO:0043200">
    <property type="term" value="P:response to amino acid"/>
    <property type="evidence" value="ECO:0007669"/>
    <property type="project" value="TreeGrafter"/>
</dbReference>
<name>A0AA41KLD4_9EURY</name>
<organism evidence="5 6">
    <name type="scientific">Haloarcula salina</name>
    <dbReference type="NCBI Taxonomy" id="1429914"/>
    <lineage>
        <taxon>Archaea</taxon>
        <taxon>Methanobacteriati</taxon>
        <taxon>Methanobacteriota</taxon>
        <taxon>Stenosarchaea group</taxon>
        <taxon>Halobacteria</taxon>
        <taxon>Halobacteriales</taxon>
        <taxon>Haloarculaceae</taxon>
        <taxon>Haloarcula</taxon>
    </lineage>
</organism>
<reference evidence="5" key="1">
    <citation type="submission" date="2021-06" db="EMBL/GenBank/DDBJ databases">
        <title>New haloarchaea isolates fom saline soil.</title>
        <authorList>
            <person name="Duran-Viseras A."/>
            <person name="Sanchez-Porro C.S."/>
            <person name="Ventosa A."/>
        </authorList>
    </citation>
    <scope>NUCLEOTIDE SEQUENCE</scope>
    <source>
        <strain evidence="5">JCM 18369</strain>
    </source>
</reference>
<dbReference type="InterPro" id="IPR019888">
    <property type="entry name" value="Tscrpt_reg_AsnC-like"/>
</dbReference>
<dbReference type="InterPro" id="IPR036390">
    <property type="entry name" value="WH_DNA-bd_sf"/>
</dbReference>
<dbReference type="InterPro" id="IPR019887">
    <property type="entry name" value="Tscrpt_reg_AsnC/Lrp_C"/>
</dbReference>
<evidence type="ECO:0000259" key="4">
    <source>
        <dbReference type="PROSITE" id="PS50956"/>
    </source>
</evidence>
<dbReference type="PANTHER" id="PTHR30154">
    <property type="entry name" value="LEUCINE-RESPONSIVE REGULATORY PROTEIN"/>
    <property type="match status" value="1"/>
</dbReference>
<evidence type="ECO:0000256" key="1">
    <source>
        <dbReference type="ARBA" id="ARBA00023015"/>
    </source>
</evidence>